<dbReference type="InterPro" id="IPR051911">
    <property type="entry name" value="SDR_oxidoreductase"/>
</dbReference>
<accession>A0A7K1SFE2</accession>
<dbReference type="PRINTS" id="PR00081">
    <property type="entry name" value="GDHRDH"/>
</dbReference>
<sequence length="287" mass="30573">MNKKVILITGTSSGFGWLTALSCVAGGHRVYATMRDPEGRNQAKARALGQQGNVAVLNVDVTDVESVNCAVASILEQEGKIDVVVNNAGLYATGIAETFTEADMETILNVDLKGPWRLTKAVLPSMRQQRAGLIINVSSVAGRFSFPFQTVYNTAKFALEGLTEGLYYEVRPLGVDVVMVQPGPFPTEMFGNILTGSDVTVIASYGELAKVPGQIGAGIEQLFASLKPDPQLVADAIIGLIDTPAGERPLRTVVDPATGQFAVEANDSVQKQYEQFMAAFGMQALLS</sequence>
<protein>
    <submittedName>
        <fullName evidence="2">SDR family NAD(P)-dependent oxidoreductase</fullName>
    </submittedName>
</protein>
<dbReference type="AlphaFoldDB" id="A0A7K1SFE2"/>
<comment type="similarity">
    <text evidence="1">Belongs to the short-chain dehydrogenases/reductases (SDR) family.</text>
</comment>
<name>A0A7K1SFE2_9BACT</name>
<dbReference type="InterPro" id="IPR002347">
    <property type="entry name" value="SDR_fam"/>
</dbReference>
<dbReference type="PROSITE" id="PS51257">
    <property type="entry name" value="PROKAR_LIPOPROTEIN"/>
    <property type="match status" value="1"/>
</dbReference>
<gene>
    <name evidence="2" type="ORF">GO755_19725</name>
</gene>
<reference evidence="2 3" key="1">
    <citation type="submission" date="2019-12" db="EMBL/GenBank/DDBJ databases">
        <title>Spirosoma sp. HMF4905 genome sequencing and assembly.</title>
        <authorList>
            <person name="Kang H."/>
            <person name="Cha I."/>
            <person name="Kim H."/>
            <person name="Joh K."/>
        </authorList>
    </citation>
    <scope>NUCLEOTIDE SEQUENCE [LARGE SCALE GENOMIC DNA]</scope>
    <source>
        <strain evidence="2 3">HMF4905</strain>
    </source>
</reference>
<dbReference type="Gene3D" id="3.40.50.720">
    <property type="entry name" value="NAD(P)-binding Rossmann-like Domain"/>
    <property type="match status" value="1"/>
</dbReference>
<proteinExistence type="inferred from homology"/>
<evidence type="ECO:0000313" key="3">
    <source>
        <dbReference type="Proteomes" id="UP000436006"/>
    </source>
</evidence>
<dbReference type="InterPro" id="IPR036291">
    <property type="entry name" value="NAD(P)-bd_dom_sf"/>
</dbReference>
<dbReference type="PANTHER" id="PTHR43976">
    <property type="entry name" value="SHORT CHAIN DEHYDROGENASE"/>
    <property type="match status" value="1"/>
</dbReference>
<dbReference type="CDD" id="cd05374">
    <property type="entry name" value="17beta-HSD-like_SDR_c"/>
    <property type="match status" value="1"/>
</dbReference>
<dbReference type="PRINTS" id="PR00080">
    <property type="entry name" value="SDRFAMILY"/>
</dbReference>
<dbReference type="EMBL" id="WPIN01000007">
    <property type="protein sequence ID" value="MVM32286.1"/>
    <property type="molecule type" value="Genomic_DNA"/>
</dbReference>
<evidence type="ECO:0000256" key="1">
    <source>
        <dbReference type="RuleBase" id="RU000363"/>
    </source>
</evidence>
<dbReference type="Proteomes" id="UP000436006">
    <property type="component" value="Unassembled WGS sequence"/>
</dbReference>
<dbReference type="PANTHER" id="PTHR43976:SF9">
    <property type="entry name" value="OXIDOREDUCTASE"/>
    <property type="match status" value="1"/>
</dbReference>
<evidence type="ECO:0000313" key="2">
    <source>
        <dbReference type="EMBL" id="MVM32286.1"/>
    </source>
</evidence>
<keyword evidence="3" id="KW-1185">Reference proteome</keyword>
<comment type="caution">
    <text evidence="2">The sequence shown here is derived from an EMBL/GenBank/DDBJ whole genome shotgun (WGS) entry which is preliminary data.</text>
</comment>
<dbReference type="SUPFAM" id="SSF51735">
    <property type="entry name" value="NAD(P)-binding Rossmann-fold domains"/>
    <property type="match status" value="1"/>
</dbReference>
<dbReference type="Pfam" id="PF00106">
    <property type="entry name" value="adh_short"/>
    <property type="match status" value="1"/>
</dbReference>
<organism evidence="2 3">
    <name type="scientific">Spirosoma arboris</name>
    <dbReference type="NCBI Taxonomy" id="2682092"/>
    <lineage>
        <taxon>Bacteria</taxon>
        <taxon>Pseudomonadati</taxon>
        <taxon>Bacteroidota</taxon>
        <taxon>Cytophagia</taxon>
        <taxon>Cytophagales</taxon>
        <taxon>Cytophagaceae</taxon>
        <taxon>Spirosoma</taxon>
    </lineage>
</organism>